<dbReference type="InterPro" id="IPR000533">
    <property type="entry name" value="Tropomyosin"/>
</dbReference>
<evidence type="ECO:0000256" key="2">
    <source>
        <dbReference type="SAM" id="MobiDB-lite"/>
    </source>
</evidence>
<reference evidence="3" key="2">
    <citation type="journal article" date="2022" name="Microbiol. Resour. Announc.">
        <title>Whole-Genome Sequence of Entomortierella parvispora E1425, a Mucoromycotan Fungus Associated with Burkholderiaceae-Related Endosymbiotic Bacteria.</title>
        <authorList>
            <person name="Herlambang A."/>
            <person name="Guo Y."/>
            <person name="Takashima Y."/>
            <person name="Narisawa K."/>
            <person name="Ohta H."/>
            <person name="Nishizawa T."/>
        </authorList>
    </citation>
    <scope>NUCLEOTIDE SEQUENCE</scope>
    <source>
        <strain evidence="3">E1425</strain>
    </source>
</reference>
<feature type="region of interest" description="Disordered" evidence="2">
    <location>
        <begin position="62"/>
        <end position="85"/>
    </location>
</feature>
<sequence length="161" mass="18824">MENFKTKLIQLREEAQAHIARADAAEQLKKKIIDENIHKGHEMLSLQVKLERVEKALDKAEQKMRENKETLDQGEVRKTEGEENAKKVADLETELDTVSRSLREATEKVREMDIKTEQYERRVHKLENECKVFETKAQDLTKEYDAIKSEMDQTIENLAVL</sequence>
<reference evidence="3" key="1">
    <citation type="submission" date="2021-11" db="EMBL/GenBank/DDBJ databases">
        <authorList>
            <person name="Herlambang A."/>
            <person name="Guo Y."/>
            <person name="Takashima Y."/>
            <person name="Nishizawa T."/>
        </authorList>
    </citation>
    <scope>NUCLEOTIDE SEQUENCE</scope>
    <source>
        <strain evidence="3">E1425</strain>
    </source>
</reference>
<dbReference type="Gene3D" id="1.20.5.170">
    <property type="match status" value="1"/>
</dbReference>
<dbReference type="AlphaFoldDB" id="A0A9P3LW56"/>
<accession>A0A9P3LW56</accession>
<dbReference type="Proteomes" id="UP000827284">
    <property type="component" value="Unassembled WGS sequence"/>
</dbReference>
<keyword evidence="4" id="KW-1185">Reference proteome</keyword>
<evidence type="ECO:0000256" key="1">
    <source>
        <dbReference type="ARBA" id="ARBA00023054"/>
    </source>
</evidence>
<name>A0A9P3LW56_9FUNG</name>
<dbReference type="OrthoDB" id="2427373at2759"/>
<dbReference type="EMBL" id="BQFW01000007">
    <property type="protein sequence ID" value="GJJ72699.1"/>
    <property type="molecule type" value="Genomic_DNA"/>
</dbReference>
<proteinExistence type="predicted"/>
<gene>
    <name evidence="3" type="ORF">EMPS_05057</name>
</gene>
<dbReference type="SUPFAM" id="SSF57997">
    <property type="entry name" value="Tropomyosin"/>
    <property type="match status" value="1"/>
</dbReference>
<evidence type="ECO:0000313" key="3">
    <source>
        <dbReference type="EMBL" id="GJJ72699.1"/>
    </source>
</evidence>
<evidence type="ECO:0008006" key="5">
    <source>
        <dbReference type="Google" id="ProtNLM"/>
    </source>
</evidence>
<organism evidence="3 4">
    <name type="scientific">Entomortierella parvispora</name>
    <dbReference type="NCBI Taxonomy" id="205924"/>
    <lineage>
        <taxon>Eukaryota</taxon>
        <taxon>Fungi</taxon>
        <taxon>Fungi incertae sedis</taxon>
        <taxon>Mucoromycota</taxon>
        <taxon>Mortierellomycotina</taxon>
        <taxon>Mortierellomycetes</taxon>
        <taxon>Mortierellales</taxon>
        <taxon>Mortierellaceae</taxon>
        <taxon>Entomortierella</taxon>
    </lineage>
</organism>
<protein>
    <recommendedName>
        <fullName evidence="5">Tropomyosin</fullName>
    </recommendedName>
</protein>
<evidence type="ECO:0000313" key="4">
    <source>
        <dbReference type="Proteomes" id="UP000827284"/>
    </source>
</evidence>
<comment type="caution">
    <text evidence="3">The sequence shown here is derived from an EMBL/GenBank/DDBJ whole genome shotgun (WGS) entry which is preliminary data.</text>
</comment>
<dbReference type="Pfam" id="PF00261">
    <property type="entry name" value="Tropomyosin"/>
    <property type="match status" value="1"/>
</dbReference>
<keyword evidence="1" id="KW-0175">Coiled coil</keyword>